<evidence type="ECO:0000313" key="1">
    <source>
        <dbReference type="EMBL" id="EKT4093859.1"/>
    </source>
</evidence>
<accession>A0AAI9C491</accession>
<dbReference type="RefSeq" id="WP_110712697.1">
    <property type="nucleotide sequence ID" value="NZ_CP029773.1"/>
</dbReference>
<proteinExistence type="predicted"/>
<dbReference type="AlphaFoldDB" id="A0AAI9C491"/>
<gene>
    <name evidence="1" type="ORF">QEG23_003401</name>
</gene>
<dbReference type="EMBL" id="ABLOJW010000020">
    <property type="protein sequence ID" value="EKT4093859.1"/>
    <property type="molecule type" value="Genomic_DNA"/>
</dbReference>
<protein>
    <submittedName>
        <fullName evidence="1">Uncharacterized protein</fullName>
    </submittedName>
</protein>
<reference evidence="1" key="1">
    <citation type="submission" date="2022-07" db="EMBL/GenBank/DDBJ databases">
        <authorList>
            <consortium name="DAFM: The Division of Animal and Food Microbiology"/>
        </authorList>
    </citation>
    <scope>NUCLEOTIDE SEQUENCE</scope>
    <source>
        <strain evidence="1">19MO01SH01-2</strain>
    </source>
</reference>
<sequence>MFDVPAHLHGVACDLQQRLDRIQAQASNNDYRLLIDGEALRFPDRIYADGTRLERLASSLPGDHRLLCLCLATRHPDGFLRQRAVAALGQASVPWILAFHLALLSEYVEEIALTIDHHARKIGLAAYAPLVRENAAFFERCMQRAASYWNAYHRQRHPALRTFPAHRLLLEIRSASRAG</sequence>
<comment type="caution">
    <text evidence="1">The sequence shown here is derived from an EMBL/GenBank/DDBJ whole genome shotgun (WGS) entry which is preliminary data.</text>
</comment>
<name>A0AAI9C491_STEMA</name>
<evidence type="ECO:0000313" key="2">
    <source>
        <dbReference type="Proteomes" id="UP001218208"/>
    </source>
</evidence>
<organism evidence="1 2">
    <name type="scientific">Stenotrophomonas maltophilia</name>
    <name type="common">Pseudomonas maltophilia</name>
    <name type="synonym">Xanthomonas maltophilia</name>
    <dbReference type="NCBI Taxonomy" id="40324"/>
    <lineage>
        <taxon>Bacteria</taxon>
        <taxon>Pseudomonadati</taxon>
        <taxon>Pseudomonadota</taxon>
        <taxon>Gammaproteobacteria</taxon>
        <taxon>Lysobacterales</taxon>
        <taxon>Lysobacteraceae</taxon>
        <taxon>Stenotrophomonas</taxon>
        <taxon>Stenotrophomonas maltophilia group</taxon>
    </lineage>
</organism>
<dbReference type="Proteomes" id="UP001218208">
    <property type="component" value="Unassembled WGS sequence"/>
</dbReference>